<evidence type="ECO:0000256" key="2">
    <source>
        <dbReference type="ARBA" id="ARBA00004245"/>
    </source>
</evidence>
<evidence type="ECO:0000256" key="7">
    <source>
        <dbReference type="SAM" id="MobiDB-lite"/>
    </source>
</evidence>
<evidence type="ECO:0000259" key="8">
    <source>
        <dbReference type="PROSITE" id="PS51665"/>
    </source>
</evidence>
<dbReference type="OMA" id="HRVIYIA"/>
<dbReference type="Proteomes" id="UP000008144">
    <property type="component" value="Chromosome 1"/>
</dbReference>
<dbReference type="InParanoid" id="F7A7P7"/>
<dbReference type="Ensembl" id="ENSCINT00000013781.3">
    <property type="protein sequence ID" value="ENSCINP00000013781.3"/>
    <property type="gene ID" value="ENSCING00000006719.3"/>
</dbReference>
<keyword evidence="10" id="KW-1185">Reference proteome</keyword>
<evidence type="ECO:0000256" key="5">
    <source>
        <dbReference type="ARBA" id="ARBA00023273"/>
    </source>
</evidence>
<reference evidence="10" key="1">
    <citation type="journal article" date="2002" name="Science">
        <title>The draft genome of Ciona intestinalis: insights into chordate and vertebrate origins.</title>
        <authorList>
            <person name="Dehal P."/>
            <person name="Satou Y."/>
            <person name="Campbell R.K."/>
            <person name="Chapman J."/>
            <person name="Degnan B."/>
            <person name="De Tomaso A."/>
            <person name="Davidson B."/>
            <person name="Di Gregorio A."/>
            <person name="Gelpke M."/>
            <person name="Goodstein D.M."/>
            <person name="Harafuji N."/>
            <person name="Hastings K.E."/>
            <person name="Ho I."/>
            <person name="Hotta K."/>
            <person name="Huang W."/>
            <person name="Kawashima T."/>
            <person name="Lemaire P."/>
            <person name="Martinez D."/>
            <person name="Meinertzhagen I.A."/>
            <person name="Necula S."/>
            <person name="Nonaka M."/>
            <person name="Putnam N."/>
            <person name="Rash S."/>
            <person name="Saiga H."/>
            <person name="Satake M."/>
            <person name="Terry A."/>
            <person name="Yamada L."/>
            <person name="Wang H.G."/>
            <person name="Awazu S."/>
            <person name="Azumi K."/>
            <person name="Boore J."/>
            <person name="Branno M."/>
            <person name="Chin-Bow S."/>
            <person name="DeSantis R."/>
            <person name="Doyle S."/>
            <person name="Francino P."/>
            <person name="Keys D.N."/>
            <person name="Haga S."/>
            <person name="Hayashi H."/>
            <person name="Hino K."/>
            <person name="Imai K.S."/>
            <person name="Inaba K."/>
            <person name="Kano S."/>
            <person name="Kobayashi K."/>
            <person name="Kobayashi M."/>
            <person name="Lee B.I."/>
            <person name="Makabe K.W."/>
            <person name="Manohar C."/>
            <person name="Matassi G."/>
            <person name="Medina M."/>
            <person name="Mochizuki Y."/>
            <person name="Mount S."/>
            <person name="Morishita T."/>
            <person name="Miura S."/>
            <person name="Nakayama A."/>
            <person name="Nishizaka S."/>
            <person name="Nomoto H."/>
            <person name="Ohta F."/>
            <person name="Oishi K."/>
            <person name="Rigoutsos I."/>
            <person name="Sano M."/>
            <person name="Sasaki A."/>
            <person name="Sasakura Y."/>
            <person name="Shoguchi E."/>
            <person name="Shin-i T."/>
            <person name="Spagnuolo A."/>
            <person name="Stainier D."/>
            <person name="Suzuki M.M."/>
            <person name="Tassy O."/>
            <person name="Takatori N."/>
            <person name="Tokuoka M."/>
            <person name="Yagi K."/>
            <person name="Yoshizaki F."/>
            <person name="Wada S."/>
            <person name="Zhang C."/>
            <person name="Hyatt P.D."/>
            <person name="Larimer F."/>
            <person name="Detter C."/>
            <person name="Doggett N."/>
            <person name="Glavina T."/>
            <person name="Hawkins T."/>
            <person name="Richardson P."/>
            <person name="Lucas S."/>
            <person name="Kohara Y."/>
            <person name="Levine M."/>
            <person name="Satoh N."/>
            <person name="Rokhsar D.S."/>
        </authorList>
    </citation>
    <scope>NUCLEOTIDE SEQUENCE [LARGE SCALE GENOMIC DNA]</scope>
</reference>
<dbReference type="PROSITE" id="PS51665">
    <property type="entry name" value="ENKURIN"/>
    <property type="match status" value="1"/>
</dbReference>
<dbReference type="FunCoup" id="F7A7P7">
    <property type="interactions" value="7"/>
</dbReference>
<sequence>MYNMNGPVESIYNLIPREVEKPPNPPRYNSKFKSTVKDELKHNRSPNKTMGPAKVAVPTPTSFLKKRSKEPVLPEKTVFEYSGEVSRRPPVPRHDDKPLLGIRTNKNFINTNAVENIMSVTKKPLPKYVDTRCGDNNLLEPSGLVPKYTNKPDYGQMPEYLKKRNAEVKRAQEEYDQYIRDRMKQGAMQQLSDAERDDIINGLKKNWEELHHQYQGLSVVTDTAPKKNRKERMEAEMKQLERDIELVEKHRVIYIAHN</sequence>
<keyword evidence="4" id="KW-0206">Cytoskeleton</keyword>
<dbReference type="GO" id="GO:0005516">
    <property type="term" value="F:calmodulin binding"/>
    <property type="evidence" value="ECO:0000318"/>
    <property type="project" value="GO_Central"/>
</dbReference>
<dbReference type="AlphaFoldDB" id="F7A7P7"/>
<evidence type="ECO:0000313" key="9">
    <source>
        <dbReference type="Ensembl" id="ENSCINP00000013781.3"/>
    </source>
</evidence>
<dbReference type="GO" id="GO:0001669">
    <property type="term" value="C:acrosomal vesicle"/>
    <property type="evidence" value="ECO:0000318"/>
    <property type="project" value="GO_Central"/>
</dbReference>
<dbReference type="STRING" id="7719.ENSCINP00000013781"/>
<reference evidence="9" key="2">
    <citation type="journal article" date="2008" name="Genome Biol.">
        <title>Improved genome assembly and evidence-based global gene model set for the chordate Ciona intestinalis: new insight into intron and operon populations.</title>
        <authorList>
            <person name="Satou Y."/>
            <person name="Mineta K."/>
            <person name="Ogasawara M."/>
            <person name="Sasakura Y."/>
            <person name="Shoguchi E."/>
            <person name="Ueno K."/>
            <person name="Yamada L."/>
            <person name="Matsumoto J."/>
            <person name="Wasserscheid J."/>
            <person name="Dewar K."/>
            <person name="Wiley G.B."/>
            <person name="Macmil S.L."/>
            <person name="Roe B.A."/>
            <person name="Zeller R.W."/>
            <person name="Hastings K.E."/>
            <person name="Lemaire P."/>
            <person name="Lindquist E."/>
            <person name="Endo T."/>
            <person name="Hotta K."/>
            <person name="Inaba K."/>
        </authorList>
    </citation>
    <scope>NUCLEOTIDE SEQUENCE [LARGE SCALE GENOMIC DNA]</scope>
    <source>
        <strain evidence="9">wild type</strain>
    </source>
</reference>
<reference evidence="9" key="4">
    <citation type="submission" date="2025-09" db="UniProtKB">
        <authorList>
            <consortium name="Ensembl"/>
        </authorList>
    </citation>
    <scope>IDENTIFICATION</scope>
</reference>
<proteinExistence type="predicted"/>
<dbReference type="PANTHER" id="PTHR21490">
    <property type="entry name" value="ENKURIN-RELATED"/>
    <property type="match status" value="1"/>
</dbReference>
<accession>F7A7P7</accession>
<dbReference type="EMBL" id="EAAA01000006">
    <property type="status" value="NOT_ANNOTATED_CDS"/>
    <property type="molecule type" value="Genomic_DNA"/>
</dbReference>
<feature type="domain" description="Enkurin" evidence="8">
    <location>
        <begin position="163"/>
        <end position="255"/>
    </location>
</feature>
<dbReference type="PANTHER" id="PTHR21490:SF0">
    <property type="entry name" value="ENKURIN"/>
    <property type="match status" value="1"/>
</dbReference>
<evidence type="ECO:0000313" key="10">
    <source>
        <dbReference type="Proteomes" id="UP000008144"/>
    </source>
</evidence>
<evidence type="ECO:0000256" key="4">
    <source>
        <dbReference type="ARBA" id="ARBA00023212"/>
    </source>
</evidence>
<dbReference type="GeneTree" id="ENSGT00940000153866"/>
<reference evidence="9" key="3">
    <citation type="submission" date="2025-08" db="UniProtKB">
        <authorList>
            <consortium name="Ensembl"/>
        </authorList>
    </citation>
    <scope>IDENTIFICATION</scope>
</reference>
<evidence type="ECO:0000256" key="6">
    <source>
        <dbReference type="SAM" id="Coils"/>
    </source>
</evidence>
<protein>
    <recommendedName>
        <fullName evidence="8">Enkurin domain-containing protein</fullName>
    </recommendedName>
</protein>
<evidence type="ECO:0000256" key="3">
    <source>
        <dbReference type="ARBA" id="ARBA00022490"/>
    </source>
</evidence>
<feature type="coiled-coil region" evidence="6">
    <location>
        <begin position="223"/>
        <end position="250"/>
    </location>
</feature>
<keyword evidence="5" id="KW-0966">Cell projection</keyword>
<keyword evidence="6" id="KW-0175">Coiled coil</keyword>
<dbReference type="InterPro" id="IPR052102">
    <property type="entry name" value="Enkurin_domain-protein"/>
</dbReference>
<dbReference type="InterPro" id="IPR027012">
    <property type="entry name" value="Enkurin_dom"/>
</dbReference>
<name>F7A7P7_CIOIN</name>
<keyword evidence="3" id="KW-0963">Cytoplasm</keyword>
<dbReference type="Pfam" id="PF13864">
    <property type="entry name" value="Enkurin"/>
    <property type="match status" value="1"/>
</dbReference>
<dbReference type="HOGENOM" id="CLU_088051_0_0_1"/>
<feature type="region of interest" description="Disordered" evidence="7">
    <location>
        <begin position="17"/>
        <end position="59"/>
    </location>
</feature>
<evidence type="ECO:0000256" key="1">
    <source>
        <dbReference type="ARBA" id="ARBA00004138"/>
    </source>
</evidence>
<dbReference type="GO" id="GO:0005879">
    <property type="term" value="C:axonemal microtubule"/>
    <property type="evidence" value="ECO:0000318"/>
    <property type="project" value="GO_Central"/>
</dbReference>
<comment type="subcellular location">
    <subcellularLocation>
        <location evidence="1">Cell projection</location>
        <location evidence="1">Cilium</location>
    </subcellularLocation>
    <subcellularLocation>
        <location evidence="2">Cytoplasm</location>
        <location evidence="2">Cytoskeleton</location>
    </subcellularLocation>
</comment>
<organism evidence="9 10">
    <name type="scientific">Ciona intestinalis</name>
    <name type="common">Transparent sea squirt</name>
    <name type="synonym">Ascidia intestinalis</name>
    <dbReference type="NCBI Taxonomy" id="7719"/>
    <lineage>
        <taxon>Eukaryota</taxon>
        <taxon>Metazoa</taxon>
        <taxon>Chordata</taxon>
        <taxon>Tunicata</taxon>
        <taxon>Ascidiacea</taxon>
        <taxon>Phlebobranchia</taxon>
        <taxon>Cionidae</taxon>
        <taxon>Ciona</taxon>
    </lineage>
</organism>